<proteinExistence type="predicted"/>
<keyword evidence="1" id="KW-0472">Membrane</keyword>
<feature type="transmembrane region" description="Helical" evidence="1">
    <location>
        <begin position="78"/>
        <end position="99"/>
    </location>
</feature>
<sequence length="103" mass="11691">MKRLKFSLISLCVSIFSICLTAKINHDIAIYYINTDGKGRALSGIFEHLFDYKYFYLLLGVFSIVLICLGHKHKESKGILLLALTLALLSIGIIFVSFWKCMI</sequence>
<evidence type="ECO:0000313" key="2">
    <source>
        <dbReference type="EMBL" id="GAT63711.1"/>
    </source>
</evidence>
<evidence type="ECO:0000313" key="3">
    <source>
        <dbReference type="Proteomes" id="UP000076586"/>
    </source>
</evidence>
<organism evidence="2 3">
    <name type="scientific">Paludibacter jiangxiensis</name>
    <dbReference type="NCBI Taxonomy" id="681398"/>
    <lineage>
        <taxon>Bacteria</taxon>
        <taxon>Pseudomonadati</taxon>
        <taxon>Bacteroidota</taxon>
        <taxon>Bacteroidia</taxon>
        <taxon>Bacteroidales</taxon>
        <taxon>Paludibacteraceae</taxon>
        <taxon>Paludibacter</taxon>
    </lineage>
</organism>
<keyword evidence="1" id="KW-1133">Transmembrane helix</keyword>
<keyword evidence="3" id="KW-1185">Reference proteome</keyword>
<dbReference type="EMBL" id="BDCR01000004">
    <property type="protein sequence ID" value="GAT63711.1"/>
    <property type="molecule type" value="Genomic_DNA"/>
</dbReference>
<dbReference type="AlphaFoldDB" id="A0A171AGY4"/>
<reference evidence="3" key="1">
    <citation type="submission" date="2016-04" db="EMBL/GenBank/DDBJ databases">
        <title>Draft genome sequence of Paludibacter jiangxiensis strain NM7.</title>
        <authorList>
            <person name="Qiu Y."/>
            <person name="Matsuura N."/>
            <person name="Ohashi A."/>
            <person name="Tourlousse M.D."/>
            <person name="Sekiguchi Y."/>
        </authorList>
    </citation>
    <scope>NUCLEOTIDE SEQUENCE [LARGE SCALE GENOMIC DNA]</scope>
    <source>
        <strain evidence="3">NM7</strain>
    </source>
</reference>
<comment type="caution">
    <text evidence="2">The sequence shown here is derived from an EMBL/GenBank/DDBJ whole genome shotgun (WGS) entry which is preliminary data.</text>
</comment>
<accession>A0A171AGY4</accession>
<dbReference type="STRING" id="681398.PJIAN_4252"/>
<reference evidence="3" key="2">
    <citation type="journal article" date="2017" name="Genome Announc.">
        <title>Draft genome sequence of Paludibacter jiangxiensis NM7(T), a propionate-producing fermentative bacterium.</title>
        <authorList>
            <person name="Qiu Y.-L."/>
            <person name="Tourlousse D.M."/>
            <person name="Matsuura N."/>
            <person name="Ohashi A."/>
            <person name="Sekiguchi Y."/>
        </authorList>
    </citation>
    <scope>NUCLEOTIDE SEQUENCE [LARGE SCALE GENOMIC DNA]</scope>
    <source>
        <strain evidence="3">NM7</strain>
    </source>
</reference>
<keyword evidence="1" id="KW-0812">Transmembrane</keyword>
<evidence type="ECO:0000256" key="1">
    <source>
        <dbReference type="SAM" id="Phobius"/>
    </source>
</evidence>
<name>A0A171AGY4_9BACT</name>
<protein>
    <submittedName>
        <fullName evidence="2">Uncharacterized protein</fullName>
    </submittedName>
</protein>
<gene>
    <name evidence="2" type="ORF">PJIAN_4252</name>
</gene>
<feature type="transmembrane region" description="Helical" evidence="1">
    <location>
        <begin position="54"/>
        <end position="71"/>
    </location>
</feature>
<dbReference type="Proteomes" id="UP000076586">
    <property type="component" value="Unassembled WGS sequence"/>
</dbReference>